<dbReference type="PROSITE" id="PS51257">
    <property type="entry name" value="PROKAR_LIPOPROTEIN"/>
    <property type="match status" value="1"/>
</dbReference>
<feature type="chain" id="PRO_5046718324" description="Lipoprotein" evidence="1">
    <location>
        <begin position="25"/>
        <end position="335"/>
    </location>
</feature>
<reference evidence="2 3" key="1">
    <citation type="submission" date="2020-05" db="EMBL/GenBank/DDBJ databases">
        <title>Distinct polysaccharide utilization as determinants for interspecies competition between intestinal Prevotella spp.</title>
        <authorList>
            <person name="Galvez E.J.C."/>
            <person name="Iljazovic A."/>
            <person name="Strowig T."/>
        </authorList>
    </citation>
    <scope>NUCLEOTIDE SEQUENCE [LARGE SCALE GENOMIC DNA]</scope>
    <source>
        <strain evidence="2 3">PROD</strain>
    </source>
</reference>
<dbReference type="RefSeq" id="WP_172177285.1">
    <property type="nucleotide sequence ID" value="NZ_CASGIA010000012.1"/>
</dbReference>
<dbReference type="GeneID" id="82158205"/>
<protein>
    <recommendedName>
        <fullName evidence="4">Lipoprotein</fullName>
    </recommendedName>
</protein>
<sequence>MKVLNVGKYAAMAALLMGTMVACSDDDDDDNGGGNNSQFETPKYEGEAAKYVIDDQRTSPYKSIELTASGNFIIQPSEYVNNAPQKVPVASKKNMLQRLAGMMNAHISMPETRYEVYSLIAYGKYTKTGENHYNLEGFGTLTINKDANGTVRSIVLTTAGKHPEEYTAHRQNTNINSDMSNKLCRTWCIESYRYYAKINGKTYVDLAADTFAEMITKMYNWSKKNDPDFDESEWDDMEDMKNDPTPENVIFTKTGTYIVLYSNKQLAVSTWIWQDEKNGILRYSWNPDNFNDYDEAGDVKIEFKNNRLHLTEGDFDYEDGESYEEGLTYIMTEVK</sequence>
<accession>A0ABX2AVW2</accession>
<dbReference type="Proteomes" id="UP001193734">
    <property type="component" value="Unassembled WGS sequence"/>
</dbReference>
<keyword evidence="1" id="KW-0732">Signal</keyword>
<name>A0ABX2AVW2_9BACT</name>
<organism evidence="2 3">
    <name type="scientific">Xylanibacter rodentium</name>
    <dbReference type="NCBI Taxonomy" id="2736289"/>
    <lineage>
        <taxon>Bacteria</taxon>
        <taxon>Pseudomonadati</taxon>
        <taxon>Bacteroidota</taxon>
        <taxon>Bacteroidia</taxon>
        <taxon>Bacteroidales</taxon>
        <taxon>Prevotellaceae</taxon>
        <taxon>Xylanibacter</taxon>
    </lineage>
</organism>
<proteinExistence type="predicted"/>
<keyword evidence="3" id="KW-1185">Reference proteome</keyword>
<evidence type="ECO:0000256" key="1">
    <source>
        <dbReference type="SAM" id="SignalP"/>
    </source>
</evidence>
<evidence type="ECO:0008006" key="4">
    <source>
        <dbReference type="Google" id="ProtNLM"/>
    </source>
</evidence>
<evidence type="ECO:0000313" key="2">
    <source>
        <dbReference type="EMBL" id="NPE14755.1"/>
    </source>
</evidence>
<evidence type="ECO:0000313" key="3">
    <source>
        <dbReference type="Proteomes" id="UP001193734"/>
    </source>
</evidence>
<dbReference type="EMBL" id="JABKKE010000018">
    <property type="protein sequence ID" value="NPE14755.1"/>
    <property type="molecule type" value="Genomic_DNA"/>
</dbReference>
<gene>
    <name evidence="2" type="ORF">HPS55_10555</name>
</gene>
<feature type="signal peptide" evidence="1">
    <location>
        <begin position="1"/>
        <end position="24"/>
    </location>
</feature>
<comment type="caution">
    <text evidence="2">The sequence shown here is derived from an EMBL/GenBank/DDBJ whole genome shotgun (WGS) entry which is preliminary data.</text>
</comment>